<organism evidence="9 10">
    <name type="scientific">Rothia koreensis</name>
    <dbReference type="NCBI Taxonomy" id="592378"/>
    <lineage>
        <taxon>Bacteria</taxon>
        <taxon>Bacillati</taxon>
        <taxon>Actinomycetota</taxon>
        <taxon>Actinomycetes</taxon>
        <taxon>Micrococcales</taxon>
        <taxon>Micrococcaceae</taxon>
        <taxon>Rothia</taxon>
    </lineage>
</organism>
<dbReference type="GO" id="GO:0005886">
    <property type="term" value="C:plasma membrane"/>
    <property type="evidence" value="ECO:0007669"/>
    <property type="project" value="UniProtKB-SubCell"/>
</dbReference>
<comment type="subcellular location">
    <subcellularLocation>
        <location evidence="1">Cell membrane</location>
        <topology evidence="1">Multi-pass membrane protein</topology>
    </subcellularLocation>
</comment>
<feature type="domain" description="Major facilitator superfamily (MFS) profile" evidence="8">
    <location>
        <begin position="20"/>
        <end position="432"/>
    </location>
</feature>
<reference evidence="9 10" key="1">
    <citation type="submission" date="2019-12" db="EMBL/GenBank/DDBJ databases">
        <authorList>
            <person name="Li J."/>
            <person name="Shi Y."/>
            <person name="Xu G."/>
            <person name="Xiao D."/>
            <person name="Ran X."/>
        </authorList>
    </citation>
    <scope>NUCLEOTIDE SEQUENCE [LARGE SCALE GENOMIC DNA]</scope>
    <source>
        <strain evidence="9 10">JCM 15915</strain>
    </source>
</reference>
<dbReference type="InterPro" id="IPR005828">
    <property type="entry name" value="MFS_sugar_transport-like"/>
</dbReference>
<feature type="transmembrane region" description="Helical" evidence="7">
    <location>
        <begin position="314"/>
        <end position="332"/>
    </location>
</feature>
<evidence type="ECO:0000256" key="4">
    <source>
        <dbReference type="ARBA" id="ARBA00022692"/>
    </source>
</evidence>
<evidence type="ECO:0000313" key="9">
    <source>
        <dbReference type="EMBL" id="MUN55601.1"/>
    </source>
</evidence>
<gene>
    <name evidence="9" type="ORF">GMA10_10320</name>
</gene>
<feature type="transmembrane region" description="Helical" evidence="7">
    <location>
        <begin position="283"/>
        <end position="302"/>
    </location>
</feature>
<evidence type="ECO:0000256" key="6">
    <source>
        <dbReference type="ARBA" id="ARBA00023136"/>
    </source>
</evidence>
<keyword evidence="5 7" id="KW-1133">Transmembrane helix</keyword>
<dbReference type="RefSeq" id="WP_129316470.1">
    <property type="nucleotide sequence ID" value="NZ_NOIQ01000032.1"/>
</dbReference>
<evidence type="ECO:0000313" key="10">
    <source>
        <dbReference type="Proteomes" id="UP000462152"/>
    </source>
</evidence>
<dbReference type="PROSITE" id="PS00216">
    <property type="entry name" value="SUGAR_TRANSPORT_1"/>
    <property type="match status" value="2"/>
</dbReference>
<accession>A0A7K1LK70</accession>
<evidence type="ECO:0000256" key="3">
    <source>
        <dbReference type="ARBA" id="ARBA00022475"/>
    </source>
</evidence>
<dbReference type="Pfam" id="PF00083">
    <property type="entry name" value="Sugar_tr"/>
    <property type="match status" value="2"/>
</dbReference>
<keyword evidence="2" id="KW-0813">Transport</keyword>
<dbReference type="PROSITE" id="PS50850">
    <property type="entry name" value="MFS"/>
    <property type="match status" value="1"/>
</dbReference>
<proteinExistence type="predicted"/>
<dbReference type="Gene3D" id="1.20.1250.20">
    <property type="entry name" value="MFS general substrate transporter like domains"/>
    <property type="match status" value="1"/>
</dbReference>
<keyword evidence="10" id="KW-1185">Reference proteome</keyword>
<feature type="transmembrane region" description="Helical" evidence="7">
    <location>
        <begin position="407"/>
        <end position="428"/>
    </location>
</feature>
<feature type="transmembrane region" description="Helical" evidence="7">
    <location>
        <begin position="338"/>
        <end position="356"/>
    </location>
</feature>
<feature type="transmembrane region" description="Helical" evidence="7">
    <location>
        <begin position="92"/>
        <end position="114"/>
    </location>
</feature>
<dbReference type="InterPro" id="IPR036259">
    <property type="entry name" value="MFS_trans_sf"/>
</dbReference>
<dbReference type="PANTHER" id="PTHR43045">
    <property type="entry name" value="SHIKIMATE TRANSPORTER"/>
    <property type="match status" value="1"/>
</dbReference>
<feature type="transmembrane region" description="Helical" evidence="7">
    <location>
        <begin position="32"/>
        <end position="51"/>
    </location>
</feature>
<protein>
    <submittedName>
        <fullName evidence="9">MFS transporter</fullName>
    </submittedName>
</protein>
<dbReference type="EMBL" id="WOGT01000007">
    <property type="protein sequence ID" value="MUN55601.1"/>
    <property type="molecule type" value="Genomic_DNA"/>
</dbReference>
<keyword evidence="4 7" id="KW-0812">Transmembrane</keyword>
<dbReference type="CDD" id="cd17369">
    <property type="entry name" value="MFS_ShiA_like"/>
    <property type="match status" value="1"/>
</dbReference>
<feature type="transmembrane region" description="Helical" evidence="7">
    <location>
        <begin position="377"/>
        <end position="401"/>
    </location>
</feature>
<evidence type="ECO:0000256" key="7">
    <source>
        <dbReference type="SAM" id="Phobius"/>
    </source>
</evidence>
<dbReference type="InterPro" id="IPR005829">
    <property type="entry name" value="Sugar_transporter_CS"/>
</dbReference>
<keyword evidence="6 7" id="KW-0472">Membrane</keyword>
<dbReference type="AlphaFoldDB" id="A0A7K1LK70"/>
<evidence type="ECO:0000256" key="1">
    <source>
        <dbReference type="ARBA" id="ARBA00004651"/>
    </source>
</evidence>
<evidence type="ECO:0000259" key="8">
    <source>
        <dbReference type="PROSITE" id="PS50850"/>
    </source>
</evidence>
<feature type="transmembrane region" description="Helical" evidence="7">
    <location>
        <begin position="193"/>
        <end position="212"/>
    </location>
</feature>
<sequence length="478" mass="50843">MSTHGDEETAVLPAKSPRRAALAGWIGSALEYYDFAVYATAAAVVLNHIFFPEGNAAAAVLQSMGVAGVAYVVRPFGALIMGPLSDRLGRKFVLMMTLFLIGGATFAIGCLPTYGSAGILAPILLVLCRVIQGMSAAGEQASAISMSLEHSEDRSRGLITSWSLHGTQAGSLLATAVFIPFTAFLSEDQLFAWGWRVPFWFSALVVLAAYLIRRKLEEPPAFEKQDQEQSVLDESTPLAITFRYHKAAIIRVGVCSLVNTVNVAFTVWAVSYATNGVGIERSTMLWVPVVSNSVGLLVIPLSAMVSDRVGRKPVFALGALLSGGMMFPFLAAVSEANIPLIFVFGALVHGGFYSFSNATWPSFYAEMFPTPVRSTGLALGTQVGFAISGGFVPVIAAALNGSGMDNWVMPALFVMLVCVCVAVVALTAKETAKRPLENIDNLHMSRTEALEVVRLERKGGIDPESSNASGSAKTTVID</sequence>
<feature type="transmembrane region" description="Helical" evidence="7">
    <location>
        <begin position="57"/>
        <end position="80"/>
    </location>
</feature>
<dbReference type="GO" id="GO:0022857">
    <property type="term" value="F:transmembrane transporter activity"/>
    <property type="evidence" value="ECO:0007669"/>
    <property type="project" value="InterPro"/>
</dbReference>
<dbReference type="OrthoDB" id="8953821at2"/>
<evidence type="ECO:0000256" key="2">
    <source>
        <dbReference type="ARBA" id="ARBA00022448"/>
    </source>
</evidence>
<feature type="transmembrane region" description="Helical" evidence="7">
    <location>
        <begin position="248"/>
        <end position="271"/>
    </location>
</feature>
<dbReference type="PANTHER" id="PTHR43045:SF1">
    <property type="entry name" value="SHIKIMATE TRANSPORTER"/>
    <property type="match status" value="1"/>
</dbReference>
<dbReference type="Proteomes" id="UP000462152">
    <property type="component" value="Unassembled WGS sequence"/>
</dbReference>
<comment type="caution">
    <text evidence="9">The sequence shown here is derived from an EMBL/GenBank/DDBJ whole genome shotgun (WGS) entry which is preliminary data.</text>
</comment>
<evidence type="ECO:0000256" key="5">
    <source>
        <dbReference type="ARBA" id="ARBA00022989"/>
    </source>
</evidence>
<dbReference type="InterPro" id="IPR020846">
    <property type="entry name" value="MFS_dom"/>
</dbReference>
<dbReference type="SUPFAM" id="SSF103473">
    <property type="entry name" value="MFS general substrate transporter"/>
    <property type="match status" value="1"/>
</dbReference>
<keyword evidence="3" id="KW-1003">Cell membrane</keyword>
<name>A0A7K1LK70_9MICC</name>